<dbReference type="Gene3D" id="3.30.450.40">
    <property type="match status" value="1"/>
</dbReference>
<keyword evidence="1 5" id="KW-0678">Repressor</keyword>
<accession>A0A833L0V4</accession>
<dbReference type="InterPro" id="IPR029016">
    <property type="entry name" value="GAF-like_dom_sf"/>
</dbReference>
<evidence type="ECO:0000313" key="8">
    <source>
        <dbReference type="Proteomes" id="UP000488506"/>
    </source>
</evidence>
<dbReference type="HAMAP" id="MF_00081">
    <property type="entry name" value="HrcA"/>
    <property type="match status" value="1"/>
</dbReference>
<sequence>MIIELSERKKLILQSIISDYVDTAEPVGSFTITNHYIKTISPATIRAEMAELEHIGYITHPHTSAGRIPTDLGYRYYVDNIMETKNISGKEITIIKTGIKEIGRGIENVLKGTAKLISNILGHFAVFSVFKKEHKEIYSSGISNILKQPEFKDIHDARRLVEIIEHEQFLSHILEEYSKRKDFSISIGHENQQKELCDLSLVVAQYNLKGLCPGAIGIIGPTRMEYNRIASILNYISKEADNLI</sequence>
<dbReference type="PANTHER" id="PTHR34824">
    <property type="entry name" value="HEAT-INDUCIBLE TRANSCRIPTION REPRESSOR HRCA"/>
    <property type="match status" value="1"/>
</dbReference>
<evidence type="ECO:0000256" key="3">
    <source>
        <dbReference type="ARBA" id="ARBA00023016"/>
    </source>
</evidence>
<dbReference type="Pfam" id="PF01628">
    <property type="entry name" value="HrcA"/>
    <property type="match status" value="1"/>
</dbReference>
<dbReference type="InterPro" id="IPR036388">
    <property type="entry name" value="WH-like_DNA-bd_sf"/>
</dbReference>
<comment type="caution">
    <text evidence="7">The sequence shown here is derived from an EMBL/GenBank/DDBJ whole genome shotgun (WGS) entry which is preliminary data.</text>
</comment>
<dbReference type="GO" id="GO:0045892">
    <property type="term" value="P:negative regulation of DNA-templated transcription"/>
    <property type="evidence" value="ECO:0007669"/>
    <property type="project" value="UniProtKB-UniRule"/>
</dbReference>
<dbReference type="Proteomes" id="UP000488506">
    <property type="component" value="Unassembled WGS sequence"/>
</dbReference>
<proteinExistence type="inferred from homology"/>
<keyword evidence="2 5" id="KW-0805">Transcription regulation</keyword>
<keyword evidence="3 5" id="KW-0346">Stress response</keyword>
<feature type="domain" description="Heat-inducible transcription repressor HrcA C-terminal" evidence="6">
    <location>
        <begin position="87"/>
        <end position="229"/>
    </location>
</feature>
<evidence type="ECO:0000313" key="7">
    <source>
        <dbReference type="EMBL" id="KAF0134060.1"/>
    </source>
</evidence>
<comment type="similarity">
    <text evidence="5">Belongs to the HrcA family.</text>
</comment>
<dbReference type="InterPro" id="IPR036390">
    <property type="entry name" value="WH_DNA-bd_sf"/>
</dbReference>
<protein>
    <recommendedName>
        <fullName evidence="5">Heat-inducible transcription repressor HrcA</fullName>
    </recommendedName>
</protein>
<dbReference type="Gene3D" id="1.10.10.10">
    <property type="entry name" value="Winged helix-like DNA-binding domain superfamily/Winged helix DNA-binding domain"/>
    <property type="match status" value="1"/>
</dbReference>
<evidence type="ECO:0000256" key="5">
    <source>
        <dbReference type="HAMAP-Rule" id="MF_00081"/>
    </source>
</evidence>
<reference evidence="7 8" key="1">
    <citation type="submission" date="2019-12" db="EMBL/GenBank/DDBJ databases">
        <authorList>
            <person name="Wolfe R."/>
            <person name="Danczak R."/>
            <person name="Wilkins M."/>
        </authorList>
    </citation>
    <scope>NUCLEOTIDE SEQUENCE [LARGE SCALE GENOMIC DNA]</scope>
    <source>
        <strain evidence="7">X2_MaxBin.013</strain>
    </source>
</reference>
<dbReference type="EMBL" id="WPAF01000013">
    <property type="protein sequence ID" value="KAF0134060.1"/>
    <property type="molecule type" value="Genomic_DNA"/>
</dbReference>
<dbReference type="InterPro" id="IPR002571">
    <property type="entry name" value="HrcA"/>
</dbReference>
<gene>
    <name evidence="5" type="primary">hrcA</name>
    <name evidence="7" type="ORF">FD145_914</name>
</gene>
<dbReference type="PANTHER" id="PTHR34824:SF1">
    <property type="entry name" value="HEAT-INDUCIBLE TRANSCRIPTION REPRESSOR HRCA"/>
    <property type="match status" value="1"/>
</dbReference>
<dbReference type="SUPFAM" id="SSF55781">
    <property type="entry name" value="GAF domain-like"/>
    <property type="match status" value="1"/>
</dbReference>
<dbReference type="AlphaFoldDB" id="A0A833L0V4"/>
<organism evidence="7 8">
    <name type="scientific">Candidatus Saganbacteria bacterium</name>
    <dbReference type="NCBI Taxonomy" id="2575572"/>
    <lineage>
        <taxon>Bacteria</taxon>
        <taxon>Bacillati</taxon>
        <taxon>Saganbacteria</taxon>
    </lineage>
</organism>
<name>A0A833L0V4_UNCSA</name>
<dbReference type="GO" id="GO:0003677">
    <property type="term" value="F:DNA binding"/>
    <property type="evidence" value="ECO:0007669"/>
    <property type="project" value="InterPro"/>
</dbReference>
<evidence type="ECO:0000256" key="1">
    <source>
        <dbReference type="ARBA" id="ARBA00022491"/>
    </source>
</evidence>
<evidence type="ECO:0000256" key="4">
    <source>
        <dbReference type="ARBA" id="ARBA00023163"/>
    </source>
</evidence>
<evidence type="ECO:0000259" key="6">
    <source>
        <dbReference type="Pfam" id="PF01628"/>
    </source>
</evidence>
<evidence type="ECO:0000256" key="2">
    <source>
        <dbReference type="ARBA" id="ARBA00023015"/>
    </source>
</evidence>
<dbReference type="SUPFAM" id="SSF46785">
    <property type="entry name" value="Winged helix' DNA-binding domain"/>
    <property type="match status" value="1"/>
</dbReference>
<keyword evidence="4 5" id="KW-0804">Transcription</keyword>
<dbReference type="InterPro" id="IPR021153">
    <property type="entry name" value="HrcA_C"/>
</dbReference>
<comment type="function">
    <text evidence="5">Negative regulator of class I heat shock genes (grpE-dnaK-dnaJ and groELS operons). Prevents heat-shock induction of these operons.</text>
</comment>